<dbReference type="EMBL" id="KY684112">
    <property type="protein sequence ID" value="ARF12403.1"/>
    <property type="molecule type" value="Genomic_DNA"/>
</dbReference>
<keyword evidence="1" id="KW-0812">Transmembrane</keyword>
<protein>
    <submittedName>
        <fullName evidence="2">Uncharacterized protein</fullName>
    </submittedName>
</protein>
<evidence type="ECO:0000313" key="2">
    <source>
        <dbReference type="EMBL" id="ARF12403.1"/>
    </source>
</evidence>
<organism evidence="2">
    <name type="scientific">Klosneuvirus KNV1</name>
    <dbReference type="NCBI Taxonomy" id="1977640"/>
    <lineage>
        <taxon>Viruses</taxon>
        <taxon>Varidnaviria</taxon>
        <taxon>Bamfordvirae</taxon>
        <taxon>Nucleocytoviricota</taxon>
        <taxon>Megaviricetes</taxon>
        <taxon>Imitervirales</taxon>
        <taxon>Mimiviridae</taxon>
        <taxon>Klosneuvirinae</taxon>
        <taxon>Klosneuvirus</taxon>
    </lineage>
</organism>
<feature type="transmembrane region" description="Helical" evidence="1">
    <location>
        <begin position="55"/>
        <end position="76"/>
    </location>
</feature>
<feature type="transmembrane region" description="Helical" evidence="1">
    <location>
        <begin position="13"/>
        <end position="34"/>
    </location>
</feature>
<sequence>MPGVVGIGTKVKVVIAVIIMALCCLVSTVLIFTAGPKMPILGDADNKSVLIGSEVCYVICTIICFLLVGLSIFGAIKA</sequence>
<evidence type="ECO:0000256" key="1">
    <source>
        <dbReference type="SAM" id="Phobius"/>
    </source>
</evidence>
<reference evidence="2" key="1">
    <citation type="journal article" date="2017" name="Science">
        <title>Giant viruses with an expanded complement of translation system components.</title>
        <authorList>
            <person name="Schulz F."/>
            <person name="Yutin N."/>
            <person name="Ivanova N.N."/>
            <person name="Ortega D.R."/>
            <person name="Lee T.K."/>
            <person name="Vierheilig J."/>
            <person name="Daims H."/>
            <person name="Horn M."/>
            <person name="Wagner M."/>
            <person name="Jensen G.J."/>
            <person name="Kyrpides N.C."/>
            <person name="Koonin E.V."/>
            <person name="Woyke T."/>
        </authorList>
    </citation>
    <scope>NUCLEOTIDE SEQUENCE</scope>
    <source>
        <strain evidence="2">KNV1</strain>
    </source>
</reference>
<accession>A0A1V0SL13</accession>
<name>A0A1V0SL13_9VIRU</name>
<proteinExistence type="predicted"/>
<gene>
    <name evidence="2" type="ORF">Klosneuvirus_5_73</name>
</gene>
<keyword evidence="1" id="KW-1133">Transmembrane helix</keyword>
<keyword evidence="1" id="KW-0472">Membrane</keyword>